<dbReference type="AlphaFoldDB" id="A0A388KNP4"/>
<feature type="region of interest" description="Disordered" evidence="1">
    <location>
        <begin position="30"/>
        <end position="55"/>
    </location>
</feature>
<dbReference type="Gramene" id="GBG71628">
    <property type="protein sequence ID" value="GBG71628"/>
    <property type="gene ID" value="CBR_g9044"/>
</dbReference>
<evidence type="ECO:0000313" key="3">
    <source>
        <dbReference type="Proteomes" id="UP000265515"/>
    </source>
</evidence>
<protein>
    <submittedName>
        <fullName evidence="2">Uncharacterized protein</fullName>
    </submittedName>
</protein>
<keyword evidence="3" id="KW-1185">Reference proteome</keyword>
<accession>A0A388KNP4</accession>
<dbReference type="EMBL" id="BFEA01000150">
    <property type="protein sequence ID" value="GBG71628.1"/>
    <property type="molecule type" value="Genomic_DNA"/>
</dbReference>
<comment type="caution">
    <text evidence="2">The sequence shown here is derived from an EMBL/GenBank/DDBJ whole genome shotgun (WGS) entry which is preliminary data.</text>
</comment>
<name>A0A388KNP4_CHABU</name>
<dbReference type="Proteomes" id="UP000265515">
    <property type="component" value="Unassembled WGS sequence"/>
</dbReference>
<evidence type="ECO:0000313" key="2">
    <source>
        <dbReference type="EMBL" id="GBG71628.1"/>
    </source>
</evidence>
<sequence length="89" mass="10191">MVDTSVISVFETSVISVFEADRSLWKNSAVRAKKKEKKKKKKKKGSVRPGHTHRVSETHFIVLPCGGEFRKISRRRRDSNLRLLLVGTL</sequence>
<gene>
    <name evidence="2" type="ORF">CBR_g9044</name>
</gene>
<proteinExistence type="predicted"/>
<feature type="compositionally biased region" description="Basic residues" evidence="1">
    <location>
        <begin position="31"/>
        <end position="53"/>
    </location>
</feature>
<evidence type="ECO:0000256" key="1">
    <source>
        <dbReference type="SAM" id="MobiDB-lite"/>
    </source>
</evidence>
<organism evidence="2 3">
    <name type="scientific">Chara braunii</name>
    <name type="common">Braun's stonewort</name>
    <dbReference type="NCBI Taxonomy" id="69332"/>
    <lineage>
        <taxon>Eukaryota</taxon>
        <taxon>Viridiplantae</taxon>
        <taxon>Streptophyta</taxon>
        <taxon>Charophyceae</taxon>
        <taxon>Charales</taxon>
        <taxon>Characeae</taxon>
        <taxon>Chara</taxon>
    </lineage>
</organism>
<reference evidence="2 3" key="1">
    <citation type="journal article" date="2018" name="Cell">
        <title>The Chara Genome: Secondary Complexity and Implications for Plant Terrestrialization.</title>
        <authorList>
            <person name="Nishiyama T."/>
            <person name="Sakayama H."/>
            <person name="Vries J.D."/>
            <person name="Buschmann H."/>
            <person name="Saint-Marcoux D."/>
            <person name="Ullrich K.K."/>
            <person name="Haas F.B."/>
            <person name="Vanderstraeten L."/>
            <person name="Becker D."/>
            <person name="Lang D."/>
            <person name="Vosolsobe S."/>
            <person name="Rombauts S."/>
            <person name="Wilhelmsson P.K.I."/>
            <person name="Janitza P."/>
            <person name="Kern R."/>
            <person name="Heyl A."/>
            <person name="Rumpler F."/>
            <person name="Villalobos L.I.A.C."/>
            <person name="Clay J.M."/>
            <person name="Skokan R."/>
            <person name="Toyoda A."/>
            <person name="Suzuki Y."/>
            <person name="Kagoshima H."/>
            <person name="Schijlen E."/>
            <person name="Tajeshwar N."/>
            <person name="Catarino B."/>
            <person name="Hetherington A.J."/>
            <person name="Saltykova A."/>
            <person name="Bonnot C."/>
            <person name="Breuninger H."/>
            <person name="Symeonidi A."/>
            <person name="Radhakrishnan G.V."/>
            <person name="Van Nieuwerburgh F."/>
            <person name="Deforce D."/>
            <person name="Chang C."/>
            <person name="Karol K.G."/>
            <person name="Hedrich R."/>
            <person name="Ulvskov P."/>
            <person name="Glockner G."/>
            <person name="Delwiche C.F."/>
            <person name="Petrasek J."/>
            <person name="Van de Peer Y."/>
            <person name="Friml J."/>
            <person name="Beilby M."/>
            <person name="Dolan L."/>
            <person name="Kohara Y."/>
            <person name="Sugano S."/>
            <person name="Fujiyama A."/>
            <person name="Delaux P.-M."/>
            <person name="Quint M."/>
            <person name="TheiBen G."/>
            <person name="Hagemann M."/>
            <person name="Harholt J."/>
            <person name="Dunand C."/>
            <person name="Zachgo S."/>
            <person name="Langdale J."/>
            <person name="Maumus F."/>
            <person name="Straeten D.V.D."/>
            <person name="Gould S.B."/>
            <person name="Rensing S.A."/>
        </authorList>
    </citation>
    <scope>NUCLEOTIDE SEQUENCE [LARGE SCALE GENOMIC DNA]</scope>
    <source>
        <strain evidence="2 3">S276</strain>
    </source>
</reference>